<evidence type="ECO:0000256" key="2">
    <source>
        <dbReference type="SAM" id="MobiDB-lite"/>
    </source>
</evidence>
<dbReference type="PROSITE" id="PS50003">
    <property type="entry name" value="PH_DOMAIN"/>
    <property type="match status" value="1"/>
</dbReference>
<evidence type="ECO:0000256" key="1">
    <source>
        <dbReference type="ARBA" id="ARBA00022468"/>
    </source>
</evidence>
<dbReference type="OrthoDB" id="6269095at2759"/>
<dbReference type="SUPFAM" id="SSF50729">
    <property type="entry name" value="PH domain-like"/>
    <property type="match status" value="1"/>
</dbReference>
<feature type="domain" description="WW" evidence="4">
    <location>
        <begin position="6"/>
        <end position="39"/>
    </location>
</feature>
<dbReference type="EMBL" id="UYSU01036826">
    <property type="protein sequence ID" value="VDL98207.1"/>
    <property type="molecule type" value="Genomic_DNA"/>
</dbReference>
<dbReference type="GO" id="GO:0007165">
    <property type="term" value="P:signal transduction"/>
    <property type="evidence" value="ECO:0007669"/>
    <property type="project" value="InterPro"/>
</dbReference>
<accession>A0A183T5S4</accession>
<dbReference type="STRING" id="70667.A0A183T5S4"/>
<dbReference type="PANTHER" id="PTHR23176">
    <property type="entry name" value="RHO/RAC/CDC GTPASE-ACTIVATING PROTEIN"/>
    <property type="match status" value="1"/>
</dbReference>
<protein>
    <submittedName>
        <fullName evidence="8">WW domain-containing protein</fullName>
    </submittedName>
</protein>
<dbReference type="InterPro" id="IPR036020">
    <property type="entry name" value="WW_dom_sf"/>
</dbReference>
<dbReference type="Gene3D" id="2.30.29.30">
    <property type="entry name" value="Pleckstrin-homology domain (PH domain)/Phosphotyrosine-binding domain (PTB)"/>
    <property type="match status" value="1"/>
</dbReference>
<dbReference type="AlphaFoldDB" id="A0A183T5S4"/>
<evidence type="ECO:0000313" key="8">
    <source>
        <dbReference type="WBParaSite" id="SSLN_0001227201-mRNA-1"/>
    </source>
</evidence>
<dbReference type="Pfam" id="PF00620">
    <property type="entry name" value="RhoGAP"/>
    <property type="match status" value="1"/>
</dbReference>
<evidence type="ECO:0000259" key="3">
    <source>
        <dbReference type="PROSITE" id="PS50003"/>
    </source>
</evidence>
<dbReference type="SUPFAM" id="SSF51045">
    <property type="entry name" value="WW domain"/>
    <property type="match status" value="1"/>
</dbReference>
<keyword evidence="7" id="KW-1185">Reference proteome</keyword>
<dbReference type="SMART" id="SM00324">
    <property type="entry name" value="RhoGAP"/>
    <property type="match status" value="1"/>
</dbReference>
<reference evidence="6 7" key="2">
    <citation type="submission" date="2018-11" db="EMBL/GenBank/DDBJ databases">
        <authorList>
            <consortium name="Pathogen Informatics"/>
        </authorList>
    </citation>
    <scope>NUCLEOTIDE SEQUENCE [LARGE SCALE GENOMIC DNA]</scope>
    <source>
        <strain evidence="6 7">NST_G2</strain>
    </source>
</reference>
<dbReference type="WBParaSite" id="SSLN_0001227201-mRNA-1">
    <property type="protein sequence ID" value="SSLN_0001227201-mRNA-1"/>
    <property type="gene ID" value="SSLN_0001227201"/>
</dbReference>
<dbReference type="InterPro" id="IPR001202">
    <property type="entry name" value="WW_dom"/>
</dbReference>
<evidence type="ECO:0000313" key="7">
    <source>
        <dbReference type="Proteomes" id="UP000275846"/>
    </source>
</evidence>
<sequence>MDPWQGALPARWVAAQAPTGEQYFYEPQSRVSVWELPDLTSLEDGETQELSTPHPVTSSAAPVTRMSTSFTRGSILGAPPESSVISTIDLSEAQAKFGARQQPSPSATPKGSGFTFFGDKKRHSTDSLDQAGTIDEADGRFSVQRISRDHITGPLENKLRATERRGLVNRTKLSVNGERLTKKWIPSLLVLVGPTLYVYKDVKGQKINLQPSKPELQMQVKNLVIEVADSSCTGRDNCLLVRDTTDSSNVVEYLFQAPSLLLRKAWETAFQYSQNWVQEDRFAQLAFSRKHPPSVDSKIITMLQNFFRIRPSLETLRARGILKNEPVFASVLCELCAREQTKVPTFVTRVIGAIEARGLNVPGLYRKSGNAATIQNLRNQVNHYDYSLNSDEWGVFELSDSLKLFLRELKEPLFCYSIYGCLSKPFLLIAHGRHSTLLVSLATILCRIVCLVLHKICYLVKDQPNILRMSSILTKLLKYGCIINCRAAYFEDISVTSACRPLNELSNRMQNLHSV</sequence>
<dbReference type="CDD" id="cd00201">
    <property type="entry name" value="WW"/>
    <property type="match status" value="1"/>
</dbReference>
<feature type="region of interest" description="Disordered" evidence="2">
    <location>
        <begin position="95"/>
        <end position="127"/>
    </location>
</feature>
<dbReference type="InterPro" id="IPR001849">
    <property type="entry name" value="PH_domain"/>
</dbReference>
<reference evidence="8" key="1">
    <citation type="submission" date="2016-06" db="UniProtKB">
        <authorList>
            <consortium name="WormBaseParasite"/>
        </authorList>
    </citation>
    <scope>IDENTIFICATION</scope>
</reference>
<dbReference type="Gene3D" id="1.10.555.10">
    <property type="entry name" value="Rho GTPase activation protein"/>
    <property type="match status" value="1"/>
</dbReference>
<feature type="domain" description="PH" evidence="3">
    <location>
        <begin position="161"/>
        <end position="275"/>
    </location>
</feature>
<dbReference type="InterPro" id="IPR008936">
    <property type="entry name" value="Rho_GTPase_activation_prot"/>
</dbReference>
<dbReference type="GO" id="GO:0005737">
    <property type="term" value="C:cytoplasm"/>
    <property type="evidence" value="ECO:0007669"/>
    <property type="project" value="TreeGrafter"/>
</dbReference>
<dbReference type="PROSITE" id="PS50020">
    <property type="entry name" value="WW_DOMAIN_2"/>
    <property type="match status" value="1"/>
</dbReference>
<dbReference type="PROSITE" id="PS50238">
    <property type="entry name" value="RHOGAP"/>
    <property type="match status" value="1"/>
</dbReference>
<dbReference type="InterPro" id="IPR000198">
    <property type="entry name" value="RhoGAP_dom"/>
</dbReference>
<dbReference type="Gene3D" id="2.20.70.10">
    <property type="match status" value="1"/>
</dbReference>
<dbReference type="SUPFAM" id="SSF48350">
    <property type="entry name" value="GTPase activation domain, GAP"/>
    <property type="match status" value="1"/>
</dbReference>
<dbReference type="PANTHER" id="PTHR23176:SF129">
    <property type="entry name" value="RHO GTPASE ACTIVATING PROTEIN AT 16F, ISOFORM E-RELATED"/>
    <property type="match status" value="1"/>
</dbReference>
<dbReference type="Proteomes" id="UP000275846">
    <property type="component" value="Unassembled WGS sequence"/>
</dbReference>
<proteinExistence type="predicted"/>
<name>A0A183T5S4_SCHSO</name>
<dbReference type="InterPro" id="IPR050729">
    <property type="entry name" value="Rho-GAP"/>
</dbReference>
<dbReference type="GO" id="GO:0005096">
    <property type="term" value="F:GTPase activator activity"/>
    <property type="evidence" value="ECO:0007669"/>
    <property type="project" value="UniProtKB-KW"/>
</dbReference>
<feature type="domain" description="Rho-GAP" evidence="5">
    <location>
        <begin position="330"/>
        <end position="515"/>
    </location>
</feature>
<evidence type="ECO:0000259" key="4">
    <source>
        <dbReference type="PROSITE" id="PS50020"/>
    </source>
</evidence>
<evidence type="ECO:0000259" key="5">
    <source>
        <dbReference type="PROSITE" id="PS50238"/>
    </source>
</evidence>
<evidence type="ECO:0000313" key="6">
    <source>
        <dbReference type="EMBL" id="VDL98207.1"/>
    </source>
</evidence>
<keyword evidence="1" id="KW-0343">GTPase activation</keyword>
<dbReference type="InterPro" id="IPR011993">
    <property type="entry name" value="PH-like_dom_sf"/>
</dbReference>
<dbReference type="SMART" id="SM00456">
    <property type="entry name" value="WW"/>
    <property type="match status" value="1"/>
</dbReference>
<gene>
    <name evidence="6" type="ORF">SSLN_LOCUS11822</name>
</gene>
<organism evidence="8">
    <name type="scientific">Schistocephalus solidus</name>
    <name type="common">Tapeworm</name>
    <dbReference type="NCBI Taxonomy" id="70667"/>
    <lineage>
        <taxon>Eukaryota</taxon>
        <taxon>Metazoa</taxon>
        <taxon>Spiralia</taxon>
        <taxon>Lophotrochozoa</taxon>
        <taxon>Platyhelminthes</taxon>
        <taxon>Cestoda</taxon>
        <taxon>Eucestoda</taxon>
        <taxon>Diphyllobothriidea</taxon>
        <taxon>Diphyllobothriidae</taxon>
        <taxon>Schistocephalus</taxon>
    </lineage>
</organism>